<feature type="region of interest" description="Disordered" evidence="1">
    <location>
        <begin position="323"/>
        <end position="355"/>
    </location>
</feature>
<evidence type="ECO:0000256" key="1">
    <source>
        <dbReference type="SAM" id="MobiDB-lite"/>
    </source>
</evidence>
<dbReference type="EMBL" id="JAVRBK010000004">
    <property type="protein sequence ID" value="KAK5644539.1"/>
    <property type="molecule type" value="Genomic_DNA"/>
</dbReference>
<dbReference type="PANTHER" id="PTHR21301:SF11">
    <property type="entry name" value="GIY-YIG DOMAIN-CONTAINING PROTEIN"/>
    <property type="match status" value="1"/>
</dbReference>
<reference evidence="3 4" key="1">
    <citation type="journal article" date="2024" name="Insects">
        <title>An Improved Chromosome-Level Genome Assembly of the Firefly Pyrocoelia pectoralis.</title>
        <authorList>
            <person name="Fu X."/>
            <person name="Meyer-Rochow V.B."/>
            <person name="Ballantyne L."/>
            <person name="Zhu X."/>
        </authorList>
    </citation>
    <scope>NUCLEOTIDE SEQUENCE [LARGE SCALE GENOMIC DNA]</scope>
    <source>
        <strain evidence="3">XCY_ONT2</strain>
    </source>
</reference>
<evidence type="ECO:0000259" key="2">
    <source>
        <dbReference type="PROSITE" id="PS50164"/>
    </source>
</evidence>
<evidence type="ECO:0000313" key="3">
    <source>
        <dbReference type="EMBL" id="KAK5644539.1"/>
    </source>
</evidence>
<comment type="caution">
    <text evidence="3">The sequence shown here is derived from an EMBL/GenBank/DDBJ whole genome shotgun (WGS) entry which is preliminary data.</text>
</comment>
<keyword evidence="4" id="KW-1185">Reference proteome</keyword>
<feature type="domain" description="GIY-YIG" evidence="2">
    <location>
        <begin position="214"/>
        <end position="303"/>
    </location>
</feature>
<dbReference type="PROSITE" id="PS50164">
    <property type="entry name" value="GIY_YIG"/>
    <property type="match status" value="1"/>
</dbReference>
<dbReference type="Proteomes" id="UP001329430">
    <property type="component" value="Chromosome 4"/>
</dbReference>
<evidence type="ECO:0000313" key="4">
    <source>
        <dbReference type="Proteomes" id="UP001329430"/>
    </source>
</evidence>
<dbReference type="AlphaFoldDB" id="A0AAN7VJ54"/>
<dbReference type="Pfam" id="PF26215">
    <property type="entry name" value="HTH_animal"/>
    <property type="match status" value="1"/>
</dbReference>
<proteinExistence type="predicted"/>
<organism evidence="3 4">
    <name type="scientific">Pyrocoelia pectoralis</name>
    <dbReference type="NCBI Taxonomy" id="417401"/>
    <lineage>
        <taxon>Eukaryota</taxon>
        <taxon>Metazoa</taxon>
        <taxon>Ecdysozoa</taxon>
        <taxon>Arthropoda</taxon>
        <taxon>Hexapoda</taxon>
        <taxon>Insecta</taxon>
        <taxon>Pterygota</taxon>
        <taxon>Neoptera</taxon>
        <taxon>Endopterygota</taxon>
        <taxon>Coleoptera</taxon>
        <taxon>Polyphaga</taxon>
        <taxon>Elateriformia</taxon>
        <taxon>Elateroidea</taxon>
        <taxon>Lampyridae</taxon>
        <taxon>Lampyrinae</taxon>
        <taxon>Pyrocoelia</taxon>
    </lineage>
</organism>
<gene>
    <name evidence="3" type="ORF">RI129_005839</name>
</gene>
<dbReference type="InterPro" id="IPR058912">
    <property type="entry name" value="HTH_animal"/>
</dbReference>
<sequence>MEDFENKALSSYPLKPKCWYRYVDDTFVIWQHGLDNLNDFLQHLNNIHPNIKFTMEIEKQNQLPFLDILVTKIEKEFSYTLFRKPTHTNRYLNAHSHHHPSQLRAIIKSLTTRSIRLTDIKSRNVELNNLTNILKLNGYSLKQIQKIIVSITENRTKPKSKTEELKRNVILPYIKGVTDTIARKFPKTQFRTIFKPHTTIHQLLRNPKDKIHGEEQGVYEIPCSNCQNSYVGQTNRKLSARAQEHKLAIKQHISSNSLANHHLETGHSINTDNIKLLSSAYTLQERITREAIEIEKRPLALNRLSPLWKPIVKRIQIAHDNHTALPNIPQNPPEVTDTYTGPATRSRTRVKTKIK</sequence>
<name>A0AAN7VJ54_9COLE</name>
<feature type="compositionally biased region" description="Basic residues" evidence="1">
    <location>
        <begin position="346"/>
        <end position="355"/>
    </location>
</feature>
<protein>
    <recommendedName>
        <fullName evidence="2">GIY-YIG domain-containing protein</fullName>
    </recommendedName>
</protein>
<dbReference type="PANTHER" id="PTHR21301">
    <property type="entry name" value="REVERSE TRANSCRIPTASE"/>
    <property type="match status" value="1"/>
</dbReference>
<accession>A0AAN7VJ54</accession>
<dbReference type="InterPro" id="IPR000305">
    <property type="entry name" value="GIY-YIG_endonuc"/>
</dbReference>